<dbReference type="AlphaFoldDB" id="A0A975U783"/>
<sequence length="417" mass="43298">MRRLGAAGDGVASLPCGRPCHVPGALPGEQVRVRIGDRRGDGFSARLLAIESASPDRVAPPCPHAGACGGCTLQHLADAAYAAWKRGLAEAALARAGFASPPLAPLARSAPGTRRRAELSLRRADGRVIVGFHGRASAEVVDIPGCLVLHPALLAIAASLRSFLPRLGVLKREGKVWLTLAAEGVDLWLTTDGAADAAARSALAEFARVAGLARLSWSLLGHDPDPVAVLATPTVSFAGVPVRLPPGGFLQATEDGERAIVSAVLAALADLPEGARVADLYAGSGTLTFPLARRFRVLAVEGDRAASAALRSAAQAAALSGRVVVERRDLSLRPIAGRELDGLEAVVLDPPRDGARAQAAALAEGPVRRVVYVSCNPAALARDARLLAQAGFRLDRAVPIDQFLWSAHLECVASFSR</sequence>
<gene>
    <name evidence="6" type="ORF">KO353_11440</name>
</gene>
<keyword evidence="2 4" id="KW-0808">Transferase</keyword>
<dbReference type="PROSITE" id="PS50926">
    <property type="entry name" value="TRAM"/>
    <property type="match status" value="1"/>
</dbReference>
<accession>A0A975U783</accession>
<feature type="binding site" evidence="4">
    <location>
        <position position="251"/>
    </location>
    <ligand>
        <name>S-adenosyl-L-methionine</name>
        <dbReference type="ChEBI" id="CHEBI:59789"/>
    </ligand>
</feature>
<dbReference type="EMBL" id="CP076448">
    <property type="protein sequence ID" value="QXM26316.1"/>
    <property type="molecule type" value="Genomic_DNA"/>
</dbReference>
<evidence type="ECO:0000256" key="2">
    <source>
        <dbReference type="ARBA" id="ARBA00022679"/>
    </source>
</evidence>
<feature type="active site" description="Nucleophile" evidence="4">
    <location>
        <position position="375"/>
    </location>
</feature>
<evidence type="ECO:0000313" key="7">
    <source>
        <dbReference type="Proteomes" id="UP000694001"/>
    </source>
</evidence>
<dbReference type="KEGG" id="elio:KO353_11440"/>
<evidence type="ECO:0000313" key="6">
    <source>
        <dbReference type="EMBL" id="QXM26316.1"/>
    </source>
</evidence>
<dbReference type="InterPro" id="IPR010280">
    <property type="entry name" value="U5_MeTrfase_fam"/>
</dbReference>
<keyword evidence="3 4" id="KW-0949">S-adenosyl-L-methionine</keyword>
<organism evidence="6 7">
    <name type="scientific">Elioraea tepida</name>
    <dbReference type="NCBI Taxonomy" id="2843330"/>
    <lineage>
        <taxon>Bacteria</taxon>
        <taxon>Pseudomonadati</taxon>
        <taxon>Pseudomonadota</taxon>
        <taxon>Alphaproteobacteria</taxon>
        <taxon>Acetobacterales</taxon>
        <taxon>Elioraeaceae</taxon>
        <taxon>Elioraea</taxon>
    </lineage>
</organism>
<keyword evidence="7" id="KW-1185">Reference proteome</keyword>
<dbReference type="PANTHER" id="PTHR11061">
    <property type="entry name" value="RNA M5U METHYLTRANSFERASE"/>
    <property type="match status" value="1"/>
</dbReference>
<dbReference type="Proteomes" id="UP000694001">
    <property type="component" value="Chromosome"/>
</dbReference>
<dbReference type="Pfam" id="PF05958">
    <property type="entry name" value="tRNA_U5-meth_tr"/>
    <property type="match status" value="1"/>
</dbReference>
<protein>
    <submittedName>
        <fullName evidence="6">RsmD family RNA methyltransferase</fullName>
    </submittedName>
</protein>
<proteinExistence type="inferred from homology"/>
<evidence type="ECO:0000256" key="3">
    <source>
        <dbReference type="ARBA" id="ARBA00022691"/>
    </source>
</evidence>
<dbReference type="GO" id="GO:0070041">
    <property type="term" value="F:rRNA (uridine-C5-)-methyltransferase activity"/>
    <property type="evidence" value="ECO:0007669"/>
    <property type="project" value="TreeGrafter"/>
</dbReference>
<reference evidence="6" key="1">
    <citation type="submission" date="2021-06" db="EMBL/GenBank/DDBJ databases">
        <title>Elioraea tepida, sp. nov., a moderately thermophilic aerobic anoxygenic phototrophic bacterium isolated from an alkaline siliceous hot spring mat community in Yellowstone National Park, WY, USA.</title>
        <authorList>
            <person name="Saini M.K."/>
            <person name="Yoshida S."/>
            <person name="Sebastian A."/>
            <person name="Hirose S."/>
            <person name="Hara E."/>
            <person name="Tamaki H."/>
            <person name="Soulier N.T."/>
            <person name="Albert I."/>
            <person name="Hanada S."/>
            <person name="Bryant D.A."/>
            <person name="Tank M."/>
        </authorList>
    </citation>
    <scope>NUCLEOTIDE SEQUENCE</scope>
    <source>
        <strain evidence="6">MS-P2</strain>
    </source>
</reference>
<dbReference type="RefSeq" id="WP_218287368.1">
    <property type="nucleotide sequence ID" value="NZ_CP076448.1"/>
</dbReference>
<dbReference type="InterPro" id="IPR002792">
    <property type="entry name" value="TRAM_dom"/>
</dbReference>
<evidence type="ECO:0000256" key="1">
    <source>
        <dbReference type="ARBA" id="ARBA00022603"/>
    </source>
</evidence>
<feature type="binding site" evidence="4">
    <location>
        <position position="301"/>
    </location>
    <ligand>
        <name>S-adenosyl-L-methionine</name>
        <dbReference type="ChEBI" id="CHEBI:59789"/>
    </ligand>
</feature>
<dbReference type="PANTHER" id="PTHR11061:SF49">
    <property type="entry name" value="23S RRNA (URACIL(1939)-C(5))-METHYLTRANSFERASE RLMD"/>
    <property type="match status" value="1"/>
</dbReference>
<feature type="binding site" evidence="4">
    <location>
        <position position="349"/>
    </location>
    <ligand>
        <name>S-adenosyl-L-methionine</name>
        <dbReference type="ChEBI" id="CHEBI:59789"/>
    </ligand>
</feature>
<dbReference type="GO" id="GO:0070475">
    <property type="term" value="P:rRNA base methylation"/>
    <property type="evidence" value="ECO:0007669"/>
    <property type="project" value="TreeGrafter"/>
</dbReference>
<feature type="binding site" evidence="4">
    <location>
        <position position="281"/>
    </location>
    <ligand>
        <name>S-adenosyl-L-methionine</name>
        <dbReference type="ChEBI" id="CHEBI:59789"/>
    </ligand>
</feature>
<evidence type="ECO:0000259" key="5">
    <source>
        <dbReference type="PROSITE" id="PS50926"/>
    </source>
</evidence>
<dbReference type="PROSITE" id="PS51687">
    <property type="entry name" value="SAM_MT_RNA_M5U"/>
    <property type="match status" value="1"/>
</dbReference>
<feature type="domain" description="TRAM" evidence="5">
    <location>
        <begin position="1"/>
        <end position="49"/>
    </location>
</feature>
<keyword evidence="1 4" id="KW-0489">Methyltransferase</keyword>
<comment type="similarity">
    <text evidence="4">Belongs to the class I-like SAM-binding methyltransferase superfamily. RNA M5U methyltransferase family.</text>
</comment>
<name>A0A975U783_9PROT</name>
<evidence type="ECO:0000256" key="4">
    <source>
        <dbReference type="PROSITE-ProRule" id="PRU01024"/>
    </source>
</evidence>